<dbReference type="InterPro" id="IPR017896">
    <property type="entry name" value="4Fe4S_Fe-S-bd"/>
</dbReference>
<dbReference type="InterPro" id="IPR004496">
    <property type="entry name" value="NapF"/>
</dbReference>
<dbReference type="AlphaFoldDB" id="A0A7X0NGJ4"/>
<feature type="binding site" evidence="6">
    <location>
        <position position="50"/>
    </location>
    <ligand>
        <name>[4Fe-4S] cluster</name>
        <dbReference type="ChEBI" id="CHEBI:49883"/>
        <label>1</label>
    </ligand>
</feature>
<feature type="binding site" evidence="6">
    <location>
        <position position="78"/>
    </location>
    <ligand>
        <name>[4Fe-4S] cluster</name>
        <dbReference type="ChEBI" id="CHEBI:49883"/>
        <label>2</label>
    </ligand>
</feature>
<evidence type="ECO:0000256" key="2">
    <source>
        <dbReference type="ARBA" id="ARBA00022723"/>
    </source>
</evidence>
<organism evidence="8 9">
    <name type="scientific">Thalassotalea piscium</name>
    <dbReference type="NCBI Taxonomy" id="1230533"/>
    <lineage>
        <taxon>Bacteria</taxon>
        <taxon>Pseudomonadati</taxon>
        <taxon>Pseudomonadota</taxon>
        <taxon>Gammaproteobacteria</taxon>
        <taxon>Alteromonadales</taxon>
        <taxon>Colwelliaceae</taxon>
        <taxon>Thalassotalea</taxon>
    </lineage>
</organism>
<gene>
    <name evidence="6" type="primary">napF</name>
    <name evidence="8" type="ORF">HNQ55_001452</name>
</gene>
<dbReference type="InterPro" id="IPR050572">
    <property type="entry name" value="Fe-S_Ferredoxin"/>
</dbReference>
<comment type="subcellular location">
    <subcellularLocation>
        <location evidence="6">Cytoplasm</location>
    </subcellularLocation>
</comment>
<evidence type="ECO:0000256" key="4">
    <source>
        <dbReference type="ARBA" id="ARBA00023004"/>
    </source>
</evidence>
<dbReference type="EMBL" id="JACHHU010000009">
    <property type="protein sequence ID" value="MBB6542948.1"/>
    <property type="molecule type" value="Genomic_DNA"/>
</dbReference>
<feature type="domain" description="4Fe-4S ferredoxin-type" evidence="7">
    <location>
        <begin position="31"/>
        <end position="60"/>
    </location>
</feature>
<keyword evidence="6" id="KW-0963">Cytoplasm</keyword>
<dbReference type="PANTHER" id="PTHR43687">
    <property type="entry name" value="ADENYLYLSULFATE REDUCTASE, BETA SUBUNIT"/>
    <property type="match status" value="1"/>
</dbReference>
<name>A0A7X0NGJ4_9GAMM</name>
<proteinExistence type="inferred from homology"/>
<comment type="subunit">
    <text evidence="6">Interacts with the cytoplasmic NapA precursor.</text>
</comment>
<feature type="binding site" evidence="6">
    <location>
        <position position="160"/>
    </location>
    <ligand>
        <name>[4Fe-4S] cluster</name>
        <dbReference type="ChEBI" id="CHEBI:49883"/>
        <label>3</label>
    </ligand>
</feature>
<evidence type="ECO:0000256" key="3">
    <source>
        <dbReference type="ARBA" id="ARBA00022737"/>
    </source>
</evidence>
<evidence type="ECO:0000313" key="9">
    <source>
        <dbReference type="Proteomes" id="UP000537141"/>
    </source>
</evidence>
<keyword evidence="4 6" id="KW-0408">Iron</keyword>
<dbReference type="CDD" id="cd10564">
    <property type="entry name" value="NapF_like"/>
    <property type="match status" value="1"/>
</dbReference>
<dbReference type="GO" id="GO:0005737">
    <property type="term" value="C:cytoplasm"/>
    <property type="evidence" value="ECO:0007669"/>
    <property type="project" value="UniProtKB-SubCell"/>
</dbReference>
<feature type="binding site" evidence="6">
    <location>
        <position position="75"/>
    </location>
    <ligand>
        <name>[4Fe-4S] cluster</name>
        <dbReference type="ChEBI" id="CHEBI:49883"/>
        <label>2</label>
    </ligand>
</feature>
<accession>A0A7X0NGJ4</accession>
<keyword evidence="5 6" id="KW-0411">Iron-sulfur</keyword>
<keyword evidence="2 6" id="KW-0479">Metal-binding</keyword>
<feature type="binding site" evidence="6">
    <location>
        <position position="46"/>
    </location>
    <ligand>
        <name>[4Fe-4S] cluster</name>
        <dbReference type="ChEBI" id="CHEBI:49883"/>
        <label>1</label>
    </ligand>
</feature>
<dbReference type="RefSeq" id="WP_184423755.1">
    <property type="nucleotide sequence ID" value="NZ_AP027362.1"/>
</dbReference>
<dbReference type="HAMAP" id="MF_02201">
    <property type="entry name" value="NapF"/>
    <property type="match status" value="1"/>
</dbReference>
<protein>
    <recommendedName>
        <fullName evidence="6">Ferredoxin-type protein NapF</fullName>
    </recommendedName>
</protein>
<feature type="binding site" evidence="6">
    <location>
        <position position="43"/>
    </location>
    <ligand>
        <name>[4Fe-4S] cluster</name>
        <dbReference type="ChEBI" id="CHEBI:49883"/>
        <label>1</label>
    </ligand>
</feature>
<feature type="domain" description="4Fe-4S ferredoxin-type" evidence="7">
    <location>
        <begin position="141"/>
        <end position="170"/>
    </location>
</feature>
<dbReference type="PANTHER" id="PTHR43687:SF1">
    <property type="entry name" value="FERREDOXIN III"/>
    <property type="match status" value="1"/>
</dbReference>
<comment type="caution">
    <text evidence="8">The sequence shown here is derived from an EMBL/GenBank/DDBJ whole genome shotgun (WGS) entry which is preliminary data.</text>
</comment>
<dbReference type="Gene3D" id="3.30.70.20">
    <property type="match status" value="2"/>
</dbReference>
<comment type="similarity">
    <text evidence="6">Belongs to the NapF family.</text>
</comment>
<evidence type="ECO:0000256" key="6">
    <source>
        <dbReference type="HAMAP-Rule" id="MF_02201"/>
    </source>
</evidence>
<comment type="function">
    <text evidence="6">Could be involved in the maturation of NapA, the catalytic subunit of the periplasmic nitrate reductase, before its export into the periplasm.</text>
</comment>
<keyword evidence="9" id="KW-1185">Reference proteome</keyword>
<evidence type="ECO:0000256" key="1">
    <source>
        <dbReference type="ARBA" id="ARBA00022485"/>
    </source>
</evidence>
<feature type="binding site" evidence="6">
    <location>
        <position position="156"/>
    </location>
    <ligand>
        <name>[4Fe-4S] cluster</name>
        <dbReference type="ChEBI" id="CHEBI:49883"/>
        <label>3</label>
    </ligand>
</feature>
<keyword evidence="3 6" id="KW-0677">Repeat</keyword>
<evidence type="ECO:0000259" key="7">
    <source>
        <dbReference type="PROSITE" id="PS51379"/>
    </source>
</evidence>
<dbReference type="InterPro" id="IPR017900">
    <property type="entry name" value="4Fe4S_Fe_S_CS"/>
</dbReference>
<feature type="binding site" evidence="6">
    <location>
        <position position="153"/>
    </location>
    <ligand>
        <name>[4Fe-4S] cluster</name>
        <dbReference type="ChEBI" id="CHEBI:49883"/>
        <label>3</label>
    </ligand>
</feature>
<dbReference type="Pfam" id="PF12838">
    <property type="entry name" value="Fer4_7"/>
    <property type="match status" value="2"/>
</dbReference>
<sequence length="177" mass="19639">MNNKIENPSRRRLFRGKLSPPTPSLRLPWVISEQHFIDNCSQCGDCISACETNIITKDDAGFPTINFSDNECTFCNKCHVSCQEPLFLDKKEVQNKDIAPWPALLDINEQCLAKNQVYCQSCKDVCETNAIVFDFKSSSIPAPTVNLADCTQCGACVSTCPQDAISLKLQTLEVINA</sequence>
<dbReference type="GO" id="GO:0051539">
    <property type="term" value="F:4 iron, 4 sulfur cluster binding"/>
    <property type="evidence" value="ECO:0007669"/>
    <property type="project" value="UniProtKB-UniRule"/>
</dbReference>
<evidence type="ECO:0000256" key="5">
    <source>
        <dbReference type="ARBA" id="ARBA00023014"/>
    </source>
</evidence>
<dbReference type="PROSITE" id="PS00198">
    <property type="entry name" value="4FE4S_FER_1"/>
    <property type="match status" value="1"/>
</dbReference>
<dbReference type="NCBIfam" id="TIGR00402">
    <property type="entry name" value="napF"/>
    <property type="match status" value="1"/>
</dbReference>
<feature type="binding site" evidence="6">
    <location>
        <position position="72"/>
    </location>
    <ligand>
        <name>[4Fe-4S] cluster</name>
        <dbReference type="ChEBI" id="CHEBI:49883"/>
        <label>2</label>
    </ligand>
</feature>
<dbReference type="GO" id="GO:0046872">
    <property type="term" value="F:metal ion binding"/>
    <property type="evidence" value="ECO:0007669"/>
    <property type="project" value="UniProtKB-KW"/>
</dbReference>
<comment type="cofactor">
    <cofactor evidence="6">
        <name>[4Fe-4S] cluster</name>
        <dbReference type="ChEBI" id="CHEBI:49883"/>
    </cofactor>
</comment>
<reference evidence="8 9" key="1">
    <citation type="submission" date="2020-08" db="EMBL/GenBank/DDBJ databases">
        <title>Genomic Encyclopedia of Type Strains, Phase IV (KMG-IV): sequencing the most valuable type-strain genomes for metagenomic binning, comparative biology and taxonomic classification.</title>
        <authorList>
            <person name="Goeker M."/>
        </authorList>
    </citation>
    <scope>NUCLEOTIDE SEQUENCE [LARGE SCALE GENOMIC DNA]</scope>
    <source>
        <strain evidence="8 9">DSM 26287</strain>
    </source>
</reference>
<feature type="binding site" evidence="6">
    <location>
        <position position="82"/>
    </location>
    <ligand>
        <name>[4Fe-4S] cluster</name>
        <dbReference type="ChEBI" id="CHEBI:49883"/>
        <label>2</label>
    </ligand>
</feature>
<dbReference type="SUPFAM" id="SSF54862">
    <property type="entry name" value="4Fe-4S ferredoxins"/>
    <property type="match status" value="1"/>
</dbReference>
<dbReference type="PROSITE" id="PS51379">
    <property type="entry name" value="4FE4S_FER_2"/>
    <property type="match status" value="2"/>
</dbReference>
<feature type="binding site" evidence="6">
    <location>
        <position position="40"/>
    </location>
    <ligand>
        <name>[4Fe-4S] cluster</name>
        <dbReference type="ChEBI" id="CHEBI:49883"/>
        <label>1</label>
    </ligand>
</feature>
<keyword evidence="1 6" id="KW-0004">4Fe-4S</keyword>
<dbReference type="Proteomes" id="UP000537141">
    <property type="component" value="Unassembled WGS sequence"/>
</dbReference>
<feature type="binding site" evidence="6">
    <location>
        <position position="150"/>
    </location>
    <ligand>
        <name>[4Fe-4S] cluster</name>
        <dbReference type="ChEBI" id="CHEBI:49883"/>
        <label>3</label>
    </ligand>
</feature>
<evidence type="ECO:0000313" key="8">
    <source>
        <dbReference type="EMBL" id="MBB6542948.1"/>
    </source>
</evidence>